<protein>
    <submittedName>
        <fullName evidence="1">Uncharacterized protein</fullName>
    </submittedName>
</protein>
<reference evidence="1" key="1">
    <citation type="journal article" date="2022" name="IScience">
        <title>Evolution of zygomycete secretomes and the origins of terrestrial fungal ecologies.</title>
        <authorList>
            <person name="Chang Y."/>
            <person name="Wang Y."/>
            <person name="Mondo S."/>
            <person name="Ahrendt S."/>
            <person name="Andreopoulos W."/>
            <person name="Barry K."/>
            <person name="Beard J."/>
            <person name="Benny G.L."/>
            <person name="Blankenship S."/>
            <person name="Bonito G."/>
            <person name="Cuomo C."/>
            <person name="Desiro A."/>
            <person name="Gervers K.A."/>
            <person name="Hundley H."/>
            <person name="Kuo A."/>
            <person name="LaButti K."/>
            <person name="Lang B.F."/>
            <person name="Lipzen A."/>
            <person name="O'Donnell K."/>
            <person name="Pangilinan J."/>
            <person name="Reynolds N."/>
            <person name="Sandor L."/>
            <person name="Smith M.E."/>
            <person name="Tsang A."/>
            <person name="Grigoriev I.V."/>
            <person name="Stajich J.E."/>
            <person name="Spatafora J.W."/>
        </authorList>
    </citation>
    <scope>NUCLEOTIDE SEQUENCE</scope>
    <source>
        <strain evidence="1">RSA 2281</strain>
    </source>
</reference>
<organism evidence="1 2">
    <name type="scientific">Phascolomyces articulosus</name>
    <dbReference type="NCBI Taxonomy" id="60185"/>
    <lineage>
        <taxon>Eukaryota</taxon>
        <taxon>Fungi</taxon>
        <taxon>Fungi incertae sedis</taxon>
        <taxon>Mucoromycota</taxon>
        <taxon>Mucoromycotina</taxon>
        <taxon>Mucoromycetes</taxon>
        <taxon>Mucorales</taxon>
        <taxon>Lichtheimiaceae</taxon>
        <taxon>Phascolomyces</taxon>
    </lineage>
</organism>
<dbReference type="EMBL" id="JAIXMP010000041">
    <property type="protein sequence ID" value="KAI9247659.1"/>
    <property type="molecule type" value="Genomic_DNA"/>
</dbReference>
<evidence type="ECO:0000313" key="2">
    <source>
        <dbReference type="Proteomes" id="UP001209540"/>
    </source>
</evidence>
<accession>A0AAD5P8U4</accession>
<name>A0AAD5P8U4_9FUNG</name>
<gene>
    <name evidence="1" type="ORF">BDA99DRAFT_565032</name>
</gene>
<evidence type="ECO:0000313" key="1">
    <source>
        <dbReference type="EMBL" id="KAI9247659.1"/>
    </source>
</evidence>
<comment type="caution">
    <text evidence="1">The sequence shown here is derived from an EMBL/GenBank/DDBJ whole genome shotgun (WGS) entry which is preliminary data.</text>
</comment>
<sequence>MDWDRFKKALANQNTNDNRQRLCLLVQESPFILEFLDNLYIALCRCQTPDQCSALYPEAELTLTKASASFIHPLIAAHPEIAKRLVACLLEYAKFEQSDREQSLQAQSSSIQWCITRLRRLTHATIVTTNEPERKRIKKNGNHIEQQLERLLNELEDRIVADTLHSEKLRQLLDMSLVLVYQDKANLIIEKLVACAIELLEKELAFLYRGMEYPSLPSNRIDHNNTHNTTNQDEDDEEIIDQVRSVKQPISQSFLETLLQHRHGHERRGKSQLWFLYKKWPWHLKTGLWRFYGEILEADVVDATNSIALESKYISSDDIRSKLNDSSLIQTMLINICHFRTVYMVISEYLLTKGDWRIFRFLFHVFDSTIQINNLEVKHHIHRLSPELLSAMNIIESNHDQKMYLELQAVLHQYIYAGDMEGMKNRRCHAWLLPLMYPRFIYQCISVITKWCSNKSEQWNHNVDAAWKMIGWLICPSDDDRLNMFLDRVRQWILALKGFCDNDAISVIQLFSPEWHDTFNGNIPIALITSLSTLSHLVHWCNEDYLSLLDAILHFTAPSQQQQPINDTELPFTAPYNPSIIYLFNDYLPLWESLLNPAVAFDDEYSVFNDYSLSNKLRQITVHSHDE</sequence>
<dbReference type="Proteomes" id="UP001209540">
    <property type="component" value="Unassembled WGS sequence"/>
</dbReference>
<proteinExistence type="predicted"/>
<keyword evidence="2" id="KW-1185">Reference proteome</keyword>
<dbReference type="AlphaFoldDB" id="A0AAD5P8U4"/>
<reference evidence="1" key="2">
    <citation type="submission" date="2023-02" db="EMBL/GenBank/DDBJ databases">
        <authorList>
            <consortium name="DOE Joint Genome Institute"/>
            <person name="Mondo S.J."/>
            <person name="Chang Y."/>
            <person name="Wang Y."/>
            <person name="Ahrendt S."/>
            <person name="Andreopoulos W."/>
            <person name="Barry K."/>
            <person name="Beard J."/>
            <person name="Benny G.L."/>
            <person name="Blankenship S."/>
            <person name="Bonito G."/>
            <person name="Cuomo C."/>
            <person name="Desiro A."/>
            <person name="Gervers K.A."/>
            <person name="Hundley H."/>
            <person name="Kuo A."/>
            <person name="LaButti K."/>
            <person name="Lang B.F."/>
            <person name="Lipzen A."/>
            <person name="O'Donnell K."/>
            <person name="Pangilinan J."/>
            <person name="Reynolds N."/>
            <person name="Sandor L."/>
            <person name="Smith M.W."/>
            <person name="Tsang A."/>
            <person name="Grigoriev I.V."/>
            <person name="Stajich J.E."/>
            <person name="Spatafora J.W."/>
        </authorList>
    </citation>
    <scope>NUCLEOTIDE SEQUENCE</scope>
    <source>
        <strain evidence="1">RSA 2281</strain>
    </source>
</reference>